<dbReference type="InterPro" id="IPR027417">
    <property type="entry name" value="P-loop_NTPase"/>
</dbReference>
<dbReference type="Proteomes" id="UP000400924">
    <property type="component" value="Unassembled WGS sequence"/>
</dbReference>
<dbReference type="AlphaFoldDB" id="A0A5N8XHT2"/>
<dbReference type="EMBL" id="VJZC01000103">
    <property type="protein sequence ID" value="MPY58804.1"/>
    <property type="molecule type" value="Genomic_DNA"/>
</dbReference>
<dbReference type="PANTHER" id="PTHR13696:SF99">
    <property type="entry name" value="COBYRINIC ACID AC-DIAMIDE SYNTHASE"/>
    <property type="match status" value="1"/>
</dbReference>
<keyword evidence="4" id="KW-1185">Reference proteome</keyword>
<dbReference type="InterPro" id="IPR050678">
    <property type="entry name" value="DNA_Partitioning_ATPase"/>
</dbReference>
<feature type="region of interest" description="Disordered" evidence="1">
    <location>
        <begin position="308"/>
        <end position="329"/>
    </location>
</feature>
<reference evidence="3 4" key="1">
    <citation type="submission" date="2019-07" db="EMBL/GenBank/DDBJ databases">
        <title>New species of Amycolatopsis and Streptomyces.</title>
        <authorList>
            <person name="Duangmal K."/>
            <person name="Teo W.F.A."/>
            <person name="Lipun K."/>
        </authorList>
    </citation>
    <scope>NUCLEOTIDE SEQUENCE [LARGE SCALE GENOMIC DNA]</scope>
    <source>
        <strain evidence="3 4">NBRC 106415</strain>
    </source>
</reference>
<evidence type="ECO:0000259" key="2">
    <source>
        <dbReference type="Pfam" id="PF13614"/>
    </source>
</evidence>
<feature type="compositionally biased region" description="Basic and acidic residues" evidence="1">
    <location>
        <begin position="313"/>
        <end position="323"/>
    </location>
</feature>
<dbReference type="InterPro" id="IPR025669">
    <property type="entry name" value="AAA_dom"/>
</dbReference>
<dbReference type="Gene3D" id="3.40.50.300">
    <property type="entry name" value="P-loop containing nucleotide triphosphate hydrolases"/>
    <property type="match status" value="1"/>
</dbReference>
<organism evidence="3 4">
    <name type="scientific">Streptomyces spongiae</name>
    <dbReference type="NCBI Taxonomy" id="565072"/>
    <lineage>
        <taxon>Bacteria</taxon>
        <taxon>Bacillati</taxon>
        <taxon>Actinomycetota</taxon>
        <taxon>Actinomycetes</taxon>
        <taxon>Kitasatosporales</taxon>
        <taxon>Streptomycetaceae</taxon>
        <taxon>Streptomyces</taxon>
    </lineage>
</organism>
<accession>A0A5N8XHT2</accession>
<dbReference type="RefSeq" id="WP_152772332.1">
    <property type="nucleotide sequence ID" value="NZ_VJZC01000103.1"/>
</dbReference>
<gene>
    <name evidence="3" type="ORF">FNH08_17015</name>
</gene>
<dbReference type="PANTHER" id="PTHR13696">
    <property type="entry name" value="P-LOOP CONTAINING NUCLEOSIDE TRIPHOSPHATE HYDROLASE"/>
    <property type="match status" value="1"/>
</dbReference>
<evidence type="ECO:0000256" key="1">
    <source>
        <dbReference type="SAM" id="MobiDB-lite"/>
    </source>
</evidence>
<dbReference type="Pfam" id="PF13614">
    <property type="entry name" value="AAA_31"/>
    <property type="match status" value="1"/>
</dbReference>
<name>A0A5N8XHT2_9ACTN</name>
<protein>
    <submittedName>
        <fullName evidence="3">ParA family protein</fullName>
    </submittedName>
</protein>
<evidence type="ECO:0000313" key="4">
    <source>
        <dbReference type="Proteomes" id="UP000400924"/>
    </source>
</evidence>
<feature type="domain" description="AAA" evidence="2">
    <location>
        <begin position="42"/>
        <end position="231"/>
    </location>
</feature>
<sequence length="361" mass="39384">MERVSLDGLSSRLGVIKSFSDMSDPEEISSLVSELRPRLRNVIGTTIGKGGEGKTTVTANLAYVLAQAEKARADQGKPAKPILYIELDSNGNGRLNFGVRGMPFDDDGLSFLDALTDDKDFQVIEGVRPYLDMVMSGRHNADIPTAVTKLHDKHGVSAYLLLAILLAQISHRYRWILLDFSPGDKMIQRLGLAACTHLLAPMKGSDNAVIEGLGTLAGLVRQVRRLNSEVAITSLVFLGYQRRNDEPTSQLTNLREKIGLLLDQGGIDRGVLIDAYIRDGETTANLARNHGMPAGEFAQAAAGLLTDPESGELSERPRDENGRLADPQRAFDIASDYTNVAREVVQRIRHRNQEIQGADAA</sequence>
<comment type="caution">
    <text evidence="3">The sequence shown here is derived from an EMBL/GenBank/DDBJ whole genome shotgun (WGS) entry which is preliminary data.</text>
</comment>
<evidence type="ECO:0000313" key="3">
    <source>
        <dbReference type="EMBL" id="MPY58804.1"/>
    </source>
</evidence>
<dbReference type="SUPFAM" id="SSF52540">
    <property type="entry name" value="P-loop containing nucleoside triphosphate hydrolases"/>
    <property type="match status" value="1"/>
</dbReference>
<dbReference type="OrthoDB" id="3992289at2"/>
<proteinExistence type="predicted"/>